<gene>
    <name evidence="1" type="ORF">I41_40300</name>
</gene>
<evidence type="ECO:0000313" key="1">
    <source>
        <dbReference type="EMBL" id="QDT74827.1"/>
    </source>
</evidence>
<dbReference type="InterPro" id="IPR036439">
    <property type="entry name" value="Dockerin_dom_sf"/>
</dbReference>
<dbReference type="KEGG" id="llh:I41_40300"/>
<dbReference type="Proteomes" id="UP000317909">
    <property type="component" value="Chromosome"/>
</dbReference>
<dbReference type="Gene3D" id="1.10.1330.10">
    <property type="entry name" value="Dockerin domain"/>
    <property type="match status" value="1"/>
</dbReference>
<dbReference type="EMBL" id="CP036339">
    <property type="protein sequence ID" value="QDT74827.1"/>
    <property type="molecule type" value="Genomic_DNA"/>
</dbReference>
<proteinExistence type="predicted"/>
<organism evidence="1 2">
    <name type="scientific">Lacipirellula limnantheis</name>
    <dbReference type="NCBI Taxonomy" id="2528024"/>
    <lineage>
        <taxon>Bacteria</taxon>
        <taxon>Pseudomonadati</taxon>
        <taxon>Planctomycetota</taxon>
        <taxon>Planctomycetia</taxon>
        <taxon>Pirellulales</taxon>
        <taxon>Lacipirellulaceae</taxon>
        <taxon>Lacipirellula</taxon>
    </lineage>
</organism>
<protein>
    <recommendedName>
        <fullName evidence="3">Hyalin</fullName>
    </recommendedName>
</protein>
<sequence length="556" mass="60111">MFANTLRFETLENRLAFSAVPYLVADVDDLNGENVDNGPRVLTEVGDHVFFTASDSQHGNELWKSDGTAEGTLLVKDINPNGSGLNTASRLVNVSGVLYFMANDGAHGYQLWKSDGNEAGTVMVTNSTPGLDFSFNQTLFNHSGLLLFAVYDETHLNSLWRSDGTSAGTYRIEDLYIRHGITDPRQLTEIDGFTYFIATSITNTSRRDGLWRTDGSSAGTVPLSIPANNPSQITNVNGVLYFADLDGLWKQDSITLTKLDASTHGLAGQDNLINVGGTLFFTKEDSITGIELWKSNGTPAGTVRVSDVFPGSYDSNPRQLTNVSGTLYFVANDDYFNDELWKSDGTAAGTVKVRDLMPSWSGSRISNLTNVDGTLYFRADGDNRATRNAEVWKTDGTEAGTVQVGEIRPGNEGSDPRSLVNVAGKLFFTANDGTHGPELWSLRPAPLGDYTSNGIVDGADFLAWQRAFGTSATPNGEGADGNGDGLVDSMDLQVWQDAIAPIGAMLTQSETEDAARTSRLATDSLFSSGDFTALFTVDSDVNHICMRGKVRIHRSF</sequence>
<dbReference type="GO" id="GO:0000272">
    <property type="term" value="P:polysaccharide catabolic process"/>
    <property type="evidence" value="ECO:0007669"/>
    <property type="project" value="InterPro"/>
</dbReference>
<dbReference type="InterPro" id="IPR030916">
    <property type="entry name" value="ELWxxDGT_rpt"/>
</dbReference>
<evidence type="ECO:0000313" key="2">
    <source>
        <dbReference type="Proteomes" id="UP000317909"/>
    </source>
</evidence>
<dbReference type="AlphaFoldDB" id="A0A517U2I0"/>
<dbReference type="NCBIfam" id="TIGR04534">
    <property type="entry name" value="ELWxxDGT_rpt"/>
    <property type="match status" value="1"/>
</dbReference>
<name>A0A517U2I0_9BACT</name>
<dbReference type="OrthoDB" id="5242130at2"/>
<accession>A0A517U2I0</accession>
<reference evidence="1 2" key="1">
    <citation type="submission" date="2019-02" db="EMBL/GenBank/DDBJ databases">
        <title>Deep-cultivation of Planctomycetes and their phenomic and genomic characterization uncovers novel biology.</title>
        <authorList>
            <person name="Wiegand S."/>
            <person name="Jogler M."/>
            <person name="Boedeker C."/>
            <person name="Pinto D."/>
            <person name="Vollmers J."/>
            <person name="Rivas-Marin E."/>
            <person name="Kohn T."/>
            <person name="Peeters S.H."/>
            <person name="Heuer A."/>
            <person name="Rast P."/>
            <person name="Oberbeckmann S."/>
            <person name="Bunk B."/>
            <person name="Jeske O."/>
            <person name="Meyerdierks A."/>
            <person name="Storesund J.E."/>
            <person name="Kallscheuer N."/>
            <person name="Luecker S."/>
            <person name="Lage O.M."/>
            <person name="Pohl T."/>
            <person name="Merkel B.J."/>
            <person name="Hornburger P."/>
            <person name="Mueller R.-W."/>
            <person name="Bruemmer F."/>
            <person name="Labrenz M."/>
            <person name="Spormann A.M."/>
            <person name="Op den Camp H."/>
            <person name="Overmann J."/>
            <person name="Amann R."/>
            <person name="Jetten M.S.M."/>
            <person name="Mascher T."/>
            <person name="Medema M.H."/>
            <person name="Devos D.P."/>
            <person name="Kaster A.-K."/>
            <person name="Ovreas L."/>
            <person name="Rohde M."/>
            <person name="Galperin M.Y."/>
            <person name="Jogler C."/>
        </authorList>
    </citation>
    <scope>NUCLEOTIDE SEQUENCE [LARGE SCALE GENOMIC DNA]</scope>
    <source>
        <strain evidence="1 2">I41</strain>
    </source>
</reference>
<dbReference type="RefSeq" id="WP_145434549.1">
    <property type="nucleotide sequence ID" value="NZ_CP036339.1"/>
</dbReference>
<evidence type="ECO:0008006" key="3">
    <source>
        <dbReference type="Google" id="ProtNLM"/>
    </source>
</evidence>
<dbReference type="SUPFAM" id="SSF63446">
    <property type="entry name" value="Type I dockerin domain"/>
    <property type="match status" value="1"/>
</dbReference>
<keyword evidence="2" id="KW-1185">Reference proteome</keyword>